<dbReference type="Proteomes" id="UP000772434">
    <property type="component" value="Unassembled WGS sequence"/>
</dbReference>
<name>A0A9P5TZD8_9AGAR</name>
<protein>
    <submittedName>
        <fullName evidence="2">Uncharacterized protein</fullName>
    </submittedName>
</protein>
<reference evidence="2" key="1">
    <citation type="submission" date="2020-11" db="EMBL/GenBank/DDBJ databases">
        <authorList>
            <consortium name="DOE Joint Genome Institute"/>
            <person name="Ahrendt S."/>
            <person name="Riley R."/>
            <person name="Andreopoulos W."/>
            <person name="Labutti K."/>
            <person name="Pangilinan J."/>
            <person name="Ruiz-Duenas F.J."/>
            <person name="Barrasa J.M."/>
            <person name="Sanchez-Garcia M."/>
            <person name="Camarero S."/>
            <person name="Miyauchi S."/>
            <person name="Serrano A."/>
            <person name="Linde D."/>
            <person name="Babiker R."/>
            <person name="Drula E."/>
            <person name="Ayuso-Fernandez I."/>
            <person name="Pacheco R."/>
            <person name="Padilla G."/>
            <person name="Ferreira P."/>
            <person name="Barriuso J."/>
            <person name="Kellner H."/>
            <person name="Castanera R."/>
            <person name="Alfaro M."/>
            <person name="Ramirez L."/>
            <person name="Pisabarro A.G."/>
            <person name="Kuo A."/>
            <person name="Tritt A."/>
            <person name="Lipzen A."/>
            <person name="He G."/>
            <person name="Yan M."/>
            <person name="Ng V."/>
            <person name="Cullen D."/>
            <person name="Martin F."/>
            <person name="Rosso M.-N."/>
            <person name="Henrissat B."/>
            <person name="Hibbett D."/>
            <person name="Martinez A.T."/>
            <person name="Grigoriev I.V."/>
        </authorList>
    </citation>
    <scope>NUCLEOTIDE SEQUENCE</scope>
    <source>
        <strain evidence="2">AH 40177</strain>
    </source>
</reference>
<accession>A0A9P5TZD8</accession>
<dbReference type="AlphaFoldDB" id="A0A9P5TZD8"/>
<comment type="caution">
    <text evidence="2">The sequence shown here is derived from an EMBL/GenBank/DDBJ whole genome shotgun (WGS) entry which is preliminary data.</text>
</comment>
<gene>
    <name evidence="2" type="ORF">BDP27DRAFT_1370702</name>
</gene>
<dbReference type="PROSITE" id="PS51257">
    <property type="entry name" value="PROKAR_LIPOPROTEIN"/>
    <property type="match status" value="1"/>
</dbReference>
<evidence type="ECO:0000256" key="1">
    <source>
        <dbReference type="SAM" id="SignalP"/>
    </source>
</evidence>
<dbReference type="EMBL" id="JADNRY010000252">
    <property type="protein sequence ID" value="KAF9060257.1"/>
    <property type="molecule type" value="Genomic_DNA"/>
</dbReference>
<evidence type="ECO:0000313" key="3">
    <source>
        <dbReference type="Proteomes" id="UP000772434"/>
    </source>
</evidence>
<sequence>MRVTIPFASVLLVVSLGCIWATPIAVDRDRMIQQRSEPHLNERATEIHSRASIQDHVTGVSGGVSYGEVRSFRLTRATRADVDGPVWNFIKEGFLKNHITVTMSEPESTDLLPMGTIARFEFKYIELKHINEPDYEGDKYTGTWDPNAKHGISFGCNRIYLYIIMEINSTNYPTYVSLVSKTPFRPAVCGL</sequence>
<organism evidence="2 3">
    <name type="scientific">Rhodocollybia butyracea</name>
    <dbReference type="NCBI Taxonomy" id="206335"/>
    <lineage>
        <taxon>Eukaryota</taxon>
        <taxon>Fungi</taxon>
        <taxon>Dikarya</taxon>
        <taxon>Basidiomycota</taxon>
        <taxon>Agaricomycotina</taxon>
        <taxon>Agaricomycetes</taxon>
        <taxon>Agaricomycetidae</taxon>
        <taxon>Agaricales</taxon>
        <taxon>Marasmiineae</taxon>
        <taxon>Omphalotaceae</taxon>
        <taxon>Rhodocollybia</taxon>
    </lineage>
</organism>
<evidence type="ECO:0000313" key="2">
    <source>
        <dbReference type="EMBL" id="KAF9060257.1"/>
    </source>
</evidence>
<feature type="signal peptide" evidence="1">
    <location>
        <begin position="1"/>
        <end position="21"/>
    </location>
</feature>
<feature type="chain" id="PRO_5040263374" evidence="1">
    <location>
        <begin position="22"/>
        <end position="191"/>
    </location>
</feature>
<keyword evidence="3" id="KW-1185">Reference proteome</keyword>
<proteinExistence type="predicted"/>
<keyword evidence="1" id="KW-0732">Signal</keyword>